<organism evidence="1 2">
    <name type="scientific">Neisseria elongata subsp. nitroreducens</name>
    <dbReference type="NCBI Taxonomy" id="90367"/>
    <lineage>
        <taxon>Bacteria</taxon>
        <taxon>Pseudomonadati</taxon>
        <taxon>Pseudomonadota</taxon>
        <taxon>Betaproteobacteria</taxon>
        <taxon>Neisseriales</taxon>
        <taxon>Neisseriaceae</taxon>
        <taxon>Neisseria</taxon>
    </lineage>
</organism>
<dbReference type="AlphaFoldDB" id="A0A9X0ZUR8"/>
<dbReference type="RefSeq" id="WP_214038067.1">
    <property type="nucleotide sequence ID" value="NZ_JAGJWT010000007.1"/>
</dbReference>
<comment type="caution">
    <text evidence="1">The sequence shown here is derived from an EMBL/GenBank/DDBJ whole genome shotgun (WGS) entry which is preliminary data.</text>
</comment>
<dbReference type="Proteomes" id="UP000708805">
    <property type="component" value="Unassembled WGS sequence"/>
</dbReference>
<dbReference type="EMBL" id="JAGJWT010000007">
    <property type="protein sequence ID" value="MBS9340868.1"/>
    <property type="molecule type" value="Genomic_DNA"/>
</dbReference>
<protein>
    <submittedName>
        <fullName evidence="1">Uncharacterized protein</fullName>
    </submittedName>
</protein>
<evidence type="ECO:0000313" key="1">
    <source>
        <dbReference type="EMBL" id="MBS9340868.1"/>
    </source>
</evidence>
<name>A0A9X0ZUR8_NEIEL</name>
<gene>
    <name evidence="1" type="ORF">J8641_08650</name>
</gene>
<reference evidence="1" key="1">
    <citation type="submission" date="2021-04" db="EMBL/GenBank/DDBJ databases">
        <title>Genomic characterization of endocarditis-associated Neisseria elongata subsp. nitroreducens.</title>
        <authorList>
            <person name="Schorner M."/>
            <person name="Passarelli-Araujo H."/>
            <person name="Scheffer M."/>
            <person name="Barazzetti F."/>
            <person name="Martins J."/>
            <person name="Machado H."/>
            <person name="Palmeiro J."/>
            <person name="Bazzo M."/>
        </authorList>
    </citation>
    <scope>NUCLEOTIDE SEQUENCE</scope>
    <source>
        <strain evidence="1">Nel_M001</strain>
    </source>
</reference>
<proteinExistence type="predicted"/>
<evidence type="ECO:0000313" key="2">
    <source>
        <dbReference type="Proteomes" id="UP000708805"/>
    </source>
</evidence>
<accession>A0A9X0ZUR8</accession>
<sequence length="153" mass="17719">MNPPPYRYMLGRRISCEPVDGLHLKRKLKEDGKYHAMKKDFIVYGQEQRDIVEAGISAVSAVLLEGSEESKRSLLFCLDYYLDPYYGCLHPDSDGIFILLQQCLLTEPSSEVRADIMQLLSDYCDCPLDVLRWHLPDIPKEWREDVLRLLAEP</sequence>